<dbReference type="AlphaFoldDB" id="A0A7J8E2E6"/>
<proteinExistence type="predicted"/>
<sequence>MCTHTHMHTHAHMLQRKTILQRASLNNLICHFWATPCNLSACSPRGPTGGLPELAPSRSSSLTQGQQRFQGRSISALRTPGLRMHTPTPPTTAKAPLRTSDSSFLKEAKEQGRNVLCQPSELPQGTPGHTDGTEGPLTSQPCCGA</sequence>
<evidence type="ECO:0000256" key="1">
    <source>
        <dbReference type="SAM" id="MobiDB-lite"/>
    </source>
</evidence>
<dbReference type="EMBL" id="JACASF010000015">
    <property type="protein sequence ID" value="KAF6429638.1"/>
    <property type="molecule type" value="Genomic_DNA"/>
</dbReference>
<name>A0A7J8E2E6_MOLMO</name>
<dbReference type="InParanoid" id="A0A7J8E2E6"/>
<organism evidence="2 3">
    <name type="scientific">Molossus molossus</name>
    <name type="common">Pallas' mastiff bat</name>
    <name type="synonym">Vespertilio molossus</name>
    <dbReference type="NCBI Taxonomy" id="27622"/>
    <lineage>
        <taxon>Eukaryota</taxon>
        <taxon>Metazoa</taxon>
        <taxon>Chordata</taxon>
        <taxon>Craniata</taxon>
        <taxon>Vertebrata</taxon>
        <taxon>Euteleostomi</taxon>
        <taxon>Mammalia</taxon>
        <taxon>Eutheria</taxon>
        <taxon>Laurasiatheria</taxon>
        <taxon>Chiroptera</taxon>
        <taxon>Yangochiroptera</taxon>
        <taxon>Molossidae</taxon>
        <taxon>Molossus</taxon>
    </lineage>
</organism>
<feature type="region of interest" description="Disordered" evidence="1">
    <location>
        <begin position="45"/>
        <end position="145"/>
    </location>
</feature>
<reference evidence="2 3" key="1">
    <citation type="journal article" date="2020" name="Nature">
        <title>Six reference-quality genomes reveal evolution of bat adaptations.</title>
        <authorList>
            <person name="Jebb D."/>
            <person name="Huang Z."/>
            <person name="Pippel M."/>
            <person name="Hughes G.M."/>
            <person name="Lavrichenko K."/>
            <person name="Devanna P."/>
            <person name="Winkler S."/>
            <person name="Jermiin L.S."/>
            <person name="Skirmuntt E.C."/>
            <person name="Katzourakis A."/>
            <person name="Burkitt-Gray L."/>
            <person name="Ray D.A."/>
            <person name="Sullivan K.A.M."/>
            <person name="Roscito J.G."/>
            <person name="Kirilenko B.M."/>
            <person name="Davalos L.M."/>
            <person name="Corthals A.P."/>
            <person name="Power M.L."/>
            <person name="Jones G."/>
            <person name="Ransome R.D."/>
            <person name="Dechmann D.K.N."/>
            <person name="Locatelli A.G."/>
            <person name="Puechmaille S.J."/>
            <person name="Fedrigo O."/>
            <person name="Jarvis E.D."/>
            <person name="Hiller M."/>
            <person name="Vernes S.C."/>
            <person name="Myers E.W."/>
            <person name="Teeling E.C."/>
        </authorList>
    </citation>
    <scope>NUCLEOTIDE SEQUENCE [LARGE SCALE GENOMIC DNA]</scope>
    <source>
        <strain evidence="2">MMolMol1</strain>
        <tissue evidence="2">Muscle</tissue>
    </source>
</reference>
<keyword evidence="3" id="KW-1185">Reference proteome</keyword>
<comment type="caution">
    <text evidence="2">The sequence shown here is derived from an EMBL/GenBank/DDBJ whole genome shotgun (WGS) entry which is preliminary data.</text>
</comment>
<evidence type="ECO:0000313" key="3">
    <source>
        <dbReference type="Proteomes" id="UP000550707"/>
    </source>
</evidence>
<evidence type="ECO:0000313" key="2">
    <source>
        <dbReference type="EMBL" id="KAF6429638.1"/>
    </source>
</evidence>
<gene>
    <name evidence="2" type="ORF">HJG59_009000</name>
</gene>
<feature type="compositionally biased region" description="Polar residues" evidence="1">
    <location>
        <begin position="136"/>
        <end position="145"/>
    </location>
</feature>
<feature type="compositionally biased region" description="Polar residues" evidence="1">
    <location>
        <begin position="57"/>
        <end position="73"/>
    </location>
</feature>
<protein>
    <submittedName>
        <fullName evidence="2">Uncharacterized protein</fullName>
    </submittedName>
</protein>
<accession>A0A7J8E2E6</accession>
<dbReference type="Proteomes" id="UP000550707">
    <property type="component" value="Unassembled WGS sequence"/>
</dbReference>